<sequence>MSAVWLVRNDTLDAELESLGVVTIGWDMVPNLGGEATTPGVVKDLIRRSDAEQTPMSVAMAAGTLDRFAHRLVTGDVVVAPRQDGVHLRVGKISGNYFFAADAQTHRHRRPVTWVHTNIRRSDLPDEALRGIRSISTLSQINHGAEFFRRLADRTELPASSESISTESPSSPGSWLVGSRIDNHDSTDEFVRDGIWRLQDGLDQRASDIRLSDRIAIKSTYVRYSDVPFDNHGQPVSVMTIKARGVVKSVHTDHIDVDWDADFTRRDWFFYTYQGAVWRLRDDNDYAVALQSFVFDDATQDIGWFLTQPSWVKYTQPPLKSRDIRTSFRMPYPSTQPIYDAAERWRQALIDGTSLFSGRPLDYPAAVRELIDNFVDSPDAGTDSFFQKLERQLANTNDDAIQLAAELLYVYFLPVSTSAVGVNTKQSAVNGVAAWRDTLTGIPSDLVPPLRAGLARVGTAYQTQRWRMFAYLIRTVETLTSLPEDARATALRDWQQFEQTISAIDDRGVWAIRYLLEHILFPEYAIGGASRDDRQRIASAFADVTGGVEDANDLRNWLEPNIRYGDSYALNVYLPPYRHVWRPLSEEKTLWAAWALRSVDDVKTTADELADTIAAAARVLGASKTEIVNALEGVFGQAGDSLLLDHARHDPHGLTELLSHTAEWGEALLIDRIATWLGDEPFSTDQYLEEISTVLLGTKNDLPIRAAATISTQERLTRRDPVAESATPGELYTAYLSRIDSLRTAIAEQTNTEVSRLAISVVADSLVRLDSSQTDWSPAMRTAFDAWRSGKKVAPPDDFDIAISADDPGHQAPSSDADRPSREELEATLSIHSDAGMVWLDDTLEMLDEQRQMILEGPPGTGKTFIARAIARYLAGNNTALVQFHPGTAYEDFVQGLRPNPESPGQFVVMDGPLVRFAGEAAAQPERPHVLVIDEINRANLPAVFGELYFLLEYRDEPVTMTYGQRFQLPPNLLIIGTMNTADRSITAIDAALRRRFVFRDVRPGEAPLDDILPHWLDRHAPTLTWLNDFLLLANQRIRDRDQAIGPSHFLRKDLTEKRARRAWNHTVLPTLTEYFYGQQHRLAELDFDALKSAVTHSDTDAESD</sequence>
<dbReference type="PANTHER" id="PTHR37291">
    <property type="entry name" value="5-METHYLCYTOSINE-SPECIFIC RESTRICTION ENZYME B"/>
    <property type="match status" value="1"/>
</dbReference>
<dbReference type="InterPro" id="IPR003593">
    <property type="entry name" value="AAA+_ATPase"/>
</dbReference>
<gene>
    <name evidence="2" type="ORF">GONAM_02_00250</name>
</gene>
<dbReference type="SUPFAM" id="SSF52540">
    <property type="entry name" value="P-loop containing nucleoside triphosphate hydrolases"/>
    <property type="match status" value="1"/>
</dbReference>
<keyword evidence="3" id="KW-1185">Reference proteome</keyword>
<reference evidence="2 3" key="1">
    <citation type="submission" date="2012-08" db="EMBL/GenBank/DDBJ databases">
        <title>Whole genome shotgun sequence of Gordonia namibiensis NBRC 108229.</title>
        <authorList>
            <person name="Isaki-Nakamura S."/>
            <person name="Hosoyama A."/>
            <person name="Tsuchikane K."/>
            <person name="Katsumata H."/>
            <person name="Baba S."/>
            <person name="Yamazaki S."/>
            <person name="Fujita N."/>
        </authorList>
    </citation>
    <scope>NUCLEOTIDE SEQUENCE [LARGE SCALE GENOMIC DNA]</scope>
    <source>
        <strain evidence="2 3">NBRC 108229</strain>
    </source>
</reference>
<dbReference type="Gene3D" id="3.40.50.300">
    <property type="entry name" value="P-loop containing nucleotide triphosphate hydrolases"/>
    <property type="match status" value="1"/>
</dbReference>
<dbReference type="Proteomes" id="UP000035058">
    <property type="component" value="Unassembled WGS sequence"/>
</dbReference>
<dbReference type="AlphaFoldDB" id="K6VQM2"/>
<dbReference type="Pfam" id="PF07728">
    <property type="entry name" value="AAA_5"/>
    <property type="match status" value="1"/>
</dbReference>
<dbReference type="PANTHER" id="PTHR37291:SF1">
    <property type="entry name" value="TYPE IV METHYL-DIRECTED RESTRICTION ENZYME ECOKMCRB SUBUNIT"/>
    <property type="match status" value="1"/>
</dbReference>
<dbReference type="SMART" id="SM00382">
    <property type="entry name" value="AAA"/>
    <property type="match status" value="1"/>
</dbReference>
<proteinExistence type="predicted"/>
<evidence type="ECO:0000313" key="3">
    <source>
        <dbReference type="Proteomes" id="UP000035058"/>
    </source>
</evidence>
<feature type="domain" description="AAA+ ATPase" evidence="1">
    <location>
        <begin position="849"/>
        <end position="1003"/>
    </location>
</feature>
<dbReference type="GO" id="GO:0005524">
    <property type="term" value="F:ATP binding"/>
    <property type="evidence" value="ECO:0007669"/>
    <property type="project" value="InterPro"/>
</dbReference>
<dbReference type="RefSeq" id="WP_006864784.1">
    <property type="nucleotide sequence ID" value="NZ_BAHE01000002.1"/>
</dbReference>
<accession>K6VQM2</accession>
<evidence type="ECO:0000259" key="1">
    <source>
        <dbReference type="SMART" id="SM00382"/>
    </source>
</evidence>
<comment type="caution">
    <text evidence="2">The sequence shown here is derived from an EMBL/GenBank/DDBJ whole genome shotgun (WGS) entry which is preliminary data.</text>
</comment>
<dbReference type="EMBL" id="BAHE01000002">
    <property type="protein sequence ID" value="GAB98503.1"/>
    <property type="molecule type" value="Genomic_DNA"/>
</dbReference>
<organism evidence="2 3">
    <name type="scientific">Gordonia namibiensis NBRC 108229</name>
    <dbReference type="NCBI Taxonomy" id="1208314"/>
    <lineage>
        <taxon>Bacteria</taxon>
        <taxon>Bacillati</taxon>
        <taxon>Actinomycetota</taxon>
        <taxon>Actinomycetes</taxon>
        <taxon>Mycobacteriales</taxon>
        <taxon>Gordoniaceae</taxon>
        <taxon>Gordonia</taxon>
    </lineage>
</organism>
<dbReference type="CDD" id="cd00009">
    <property type="entry name" value="AAA"/>
    <property type="match status" value="1"/>
</dbReference>
<name>K6VQM2_9ACTN</name>
<dbReference type="InterPro" id="IPR052934">
    <property type="entry name" value="Methyl-DNA_Rec/Restrict_Enz"/>
</dbReference>
<dbReference type="GO" id="GO:0016887">
    <property type="term" value="F:ATP hydrolysis activity"/>
    <property type="evidence" value="ECO:0007669"/>
    <property type="project" value="InterPro"/>
</dbReference>
<evidence type="ECO:0000313" key="2">
    <source>
        <dbReference type="EMBL" id="GAB98503.1"/>
    </source>
</evidence>
<dbReference type="InterPro" id="IPR011704">
    <property type="entry name" value="ATPase_dyneun-rel_AAA"/>
</dbReference>
<protein>
    <submittedName>
        <fullName evidence="2">Putative ATPase</fullName>
    </submittedName>
</protein>
<dbReference type="InterPro" id="IPR027417">
    <property type="entry name" value="P-loop_NTPase"/>
</dbReference>